<dbReference type="EMBL" id="HBUE01251320">
    <property type="protein sequence ID" value="CAG6554511.1"/>
    <property type="molecule type" value="Transcribed_RNA"/>
</dbReference>
<dbReference type="AlphaFoldDB" id="A0A8D8N725"/>
<name>A0A8D8N725_CULPI</name>
<reference evidence="2" key="1">
    <citation type="submission" date="2021-05" db="EMBL/GenBank/DDBJ databases">
        <authorList>
            <person name="Alioto T."/>
            <person name="Alioto T."/>
            <person name="Gomez Garrido J."/>
        </authorList>
    </citation>
    <scope>NUCLEOTIDE SEQUENCE</scope>
</reference>
<organism evidence="2">
    <name type="scientific">Culex pipiens</name>
    <name type="common">House mosquito</name>
    <dbReference type="NCBI Taxonomy" id="7175"/>
    <lineage>
        <taxon>Eukaryota</taxon>
        <taxon>Metazoa</taxon>
        <taxon>Ecdysozoa</taxon>
        <taxon>Arthropoda</taxon>
        <taxon>Hexapoda</taxon>
        <taxon>Insecta</taxon>
        <taxon>Pterygota</taxon>
        <taxon>Neoptera</taxon>
        <taxon>Endopterygota</taxon>
        <taxon>Diptera</taxon>
        <taxon>Nematocera</taxon>
        <taxon>Culicoidea</taxon>
        <taxon>Culicidae</taxon>
        <taxon>Culicinae</taxon>
        <taxon>Culicini</taxon>
        <taxon>Culex</taxon>
        <taxon>Culex</taxon>
    </lineage>
</organism>
<sequence>MQASSSGQRCSHSVSRGYSPNSTSVSLAVKFVCRSSCWISDALVRWISSHENAMLPGSLWIGSSTMLTGLLGLSMLRNGCELNQSSEKMCSAEDLLDEDDGQITRTTFSGLPL</sequence>
<dbReference type="EMBL" id="HBUE01146412">
    <property type="protein sequence ID" value="CAG6503264.1"/>
    <property type="molecule type" value="Transcribed_RNA"/>
</dbReference>
<evidence type="ECO:0000256" key="1">
    <source>
        <dbReference type="SAM" id="MobiDB-lite"/>
    </source>
</evidence>
<accession>A0A8D8N725</accession>
<protein>
    <submittedName>
        <fullName evidence="2">(northern house mosquito) hypothetical protein</fullName>
    </submittedName>
</protein>
<evidence type="ECO:0000313" key="2">
    <source>
        <dbReference type="EMBL" id="CAG6554511.1"/>
    </source>
</evidence>
<proteinExistence type="predicted"/>
<feature type="region of interest" description="Disordered" evidence="1">
    <location>
        <begin position="1"/>
        <end position="22"/>
    </location>
</feature>